<comment type="similarity">
    <text evidence="1 3">Belongs to the short-chain dehydrogenases/reductases (SDR) family.</text>
</comment>
<keyword evidence="2 4" id="KW-0560">Oxidoreductase</keyword>
<dbReference type="PANTHER" id="PTHR42760">
    <property type="entry name" value="SHORT-CHAIN DEHYDROGENASES/REDUCTASES FAMILY MEMBER"/>
    <property type="match status" value="1"/>
</dbReference>
<protein>
    <submittedName>
        <fullName evidence="4">SDR family NAD(P)-dependent oxidoreductase</fullName>
        <ecNumber evidence="4">1.1.1.-</ecNumber>
    </submittedName>
</protein>
<dbReference type="Pfam" id="PF00106">
    <property type="entry name" value="adh_short"/>
    <property type="match status" value="1"/>
</dbReference>
<organism evidence="4 5">
    <name type="scientific">Pseudonocardia yunnanensis</name>
    <dbReference type="NCBI Taxonomy" id="58107"/>
    <lineage>
        <taxon>Bacteria</taxon>
        <taxon>Bacillati</taxon>
        <taxon>Actinomycetota</taxon>
        <taxon>Actinomycetes</taxon>
        <taxon>Pseudonocardiales</taxon>
        <taxon>Pseudonocardiaceae</taxon>
        <taxon>Pseudonocardia</taxon>
    </lineage>
</organism>
<evidence type="ECO:0000313" key="4">
    <source>
        <dbReference type="EMBL" id="MFD1517715.1"/>
    </source>
</evidence>
<dbReference type="RefSeq" id="WP_344721415.1">
    <property type="nucleotide sequence ID" value="NZ_BAAAUS010000007.1"/>
</dbReference>
<dbReference type="GO" id="GO:0016491">
    <property type="term" value="F:oxidoreductase activity"/>
    <property type="evidence" value="ECO:0007669"/>
    <property type="project" value="UniProtKB-KW"/>
</dbReference>
<gene>
    <name evidence="4" type="ORF">ACFSJD_09465</name>
</gene>
<name>A0ABW4EUP3_9PSEU</name>
<dbReference type="PRINTS" id="PR00081">
    <property type="entry name" value="GDHRDH"/>
</dbReference>
<dbReference type="CDD" id="cd05233">
    <property type="entry name" value="SDR_c"/>
    <property type="match status" value="1"/>
</dbReference>
<dbReference type="PRINTS" id="PR00080">
    <property type="entry name" value="SDRFAMILY"/>
</dbReference>
<dbReference type="InterPro" id="IPR002347">
    <property type="entry name" value="SDR_fam"/>
</dbReference>
<dbReference type="PROSITE" id="PS00061">
    <property type="entry name" value="ADH_SHORT"/>
    <property type="match status" value="1"/>
</dbReference>
<dbReference type="Gene3D" id="3.40.50.720">
    <property type="entry name" value="NAD(P)-binding Rossmann-like Domain"/>
    <property type="match status" value="1"/>
</dbReference>
<reference evidence="5" key="1">
    <citation type="journal article" date="2019" name="Int. J. Syst. Evol. Microbiol.">
        <title>The Global Catalogue of Microorganisms (GCM) 10K type strain sequencing project: providing services to taxonomists for standard genome sequencing and annotation.</title>
        <authorList>
            <consortium name="The Broad Institute Genomics Platform"/>
            <consortium name="The Broad Institute Genome Sequencing Center for Infectious Disease"/>
            <person name="Wu L."/>
            <person name="Ma J."/>
        </authorList>
    </citation>
    <scope>NUCLEOTIDE SEQUENCE [LARGE SCALE GENOMIC DNA]</scope>
    <source>
        <strain evidence="5">CCM 7043</strain>
    </source>
</reference>
<dbReference type="EMBL" id="JBHUCO010000009">
    <property type="protein sequence ID" value="MFD1517715.1"/>
    <property type="molecule type" value="Genomic_DNA"/>
</dbReference>
<evidence type="ECO:0000256" key="1">
    <source>
        <dbReference type="ARBA" id="ARBA00006484"/>
    </source>
</evidence>
<evidence type="ECO:0000256" key="2">
    <source>
        <dbReference type="ARBA" id="ARBA00023002"/>
    </source>
</evidence>
<dbReference type="InterPro" id="IPR036291">
    <property type="entry name" value="NAD(P)-bd_dom_sf"/>
</dbReference>
<dbReference type="PANTHER" id="PTHR42760:SF133">
    <property type="entry name" value="3-OXOACYL-[ACYL-CARRIER-PROTEIN] REDUCTASE"/>
    <property type="match status" value="1"/>
</dbReference>
<dbReference type="SUPFAM" id="SSF51735">
    <property type="entry name" value="NAD(P)-binding Rossmann-fold domains"/>
    <property type="match status" value="1"/>
</dbReference>
<evidence type="ECO:0000256" key="3">
    <source>
        <dbReference type="RuleBase" id="RU000363"/>
    </source>
</evidence>
<dbReference type="EC" id="1.1.1.-" evidence="4"/>
<sequence length="264" mass="28426">MTERTVLVTGAGRGAGHGIALALANDGGTVVVCDLDPETSDKAAELVRARGAKSISIACDVSDESQVAAMFARIGEEVGPLDVLVNTVAWIDPPGPIAELPTDRWHKAIRTNLDSVMYCTRAALAMMIPRTKGVIVNISSLNGTRGFPDRPSYGATKAAVINFTQTTAMENRQYGIRANVLVPGGIEGERVRLLREMAAQRAKEHGDTPPPRIYPDPPMEMLDPEWIGRYVSFLISEDGRHINGQALVIGEAPRSPLQAMFPDI</sequence>
<comment type="caution">
    <text evidence="4">The sequence shown here is derived from an EMBL/GenBank/DDBJ whole genome shotgun (WGS) entry which is preliminary data.</text>
</comment>
<dbReference type="Proteomes" id="UP001597114">
    <property type="component" value="Unassembled WGS sequence"/>
</dbReference>
<keyword evidence="5" id="KW-1185">Reference proteome</keyword>
<proteinExistence type="inferred from homology"/>
<dbReference type="InterPro" id="IPR020904">
    <property type="entry name" value="Sc_DH/Rdtase_CS"/>
</dbReference>
<accession>A0ABW4EUP3</accession>
<evidence type="ECO:0000313" key="5">
    <source>
        <dbReference type="Proteomes" id="UP001597114"/>
    </source>
</evidence>